<dbReference type="InterPro" id="IPR011545">
    <property type="entry name" value="DEAD/DEAH_box_helicase_dom"/>
</dbReference>
<dbReference type="SMART" id="SM00490">
    <property type="entry name" value="HELICc"/>
    <property type="match status" value="1"/>
</dbReference>
<evidence type="ECO:0000313" key="7">
    <source>
        <dbReference type="Proteomes" id="UP000440224"/>
    </source>
</evidence>
<evidence type="ECO:0000259" key="4">
    <source>
        <dbReference type="PROSITE" id="PS51192"/>
    </source>
</evidence>
<keyword evidence="2" id="KW-0067">ATP-binding</keyword>
<dbReference type="PANTHER" id="PTHR47957:SF3">
    <property type="entry name" value="ATP-DEPENDENT HELICASE HRQ1"/>
    <property type="match status" value="1"/>
</dbReference>
<feature type="compositionally biased region" description="Acidic residues" evidence="3">
    <location>
        <begin position="518"/>
        <end position="530"/>
    </location>
</feature>
<keyword evidence="6" id="KW-0378">Hydrolase</keyword>
<reference evidence="6 7" key="1">
    <citation type="submission" date="2019-10" db="EMBL/GenBank/DDBJ databases">
        <title>A soil myxobacterium in the family Polyangiaceae.</title>
        <authorList>
            <person name="Li Y."/>
            <person name="Wang J."/>
        </authorList>
    </citation>
    <scope>NUCLEOTIDE SEQUENCE [LARGE SCALE GENOMIC DNA]</scope>
    <source>
        <strain evidence="6 7">DSM 14734</strain>
    </source>
</reference>
<keyword evidence="1" id="KW-0547">Nucleotide-binding</keyword>
<dbReference type="PROSITE" id="PS51192">
    <property type="entry name" value="HELICASE_ATP_BIND_1"/>
    <property type="match status" value="1"/>
</dbReference>
<name>A0A6N7Q1I5_9BACT</name>
<feature type="domain" description="Helicase ATP-binding" evidence="4">
    <location>
        <begin position="112"/>
        <end position="319"/>
    </location>
</feature>
<dbReference type="SUPFAM" id="SSF52540">
    <property type="entry name" value="P-loop containing nucleoside triphosphate hydrolases"/>
    <property type="match status" value="2"/>
</dbReference>
<feature type="region of interest" description="Disordered" evidence="3">
    <location>
        <begin position="512"/>
        <end position="539"/>
    </location>
</feature>
<dbReference type="RefSeq" id="WP_153824951.1">
    <property type="nucleotide sequence ID" value="NZ_WJIE01000026.1"/>
</dbReference>
<dbReference type="Pfam" id="PF09369">
    <property type="entry name" value="MZB"/>
    <property type="match status" value="1"/>
</dbReference>
<feature type="domain" description="Helicase C-terminal" evidence="5">
    <location>
        <begin position="989"/>
        <end position="1139"/>
    </location>
</feature>
<proteinExistence type="predicted"/>
<keyword evidence="7" id="KW-1185">Reference proteome</keyword>
<evidence type="ECO:0000256" key="3">
    <source>
        <dbReference type="SAM" id="MobiDB-lite"/>
    </source>
</evidence>
<dbReference type="Pfam" id="PF00271">
    <property type="entry name" value="Helicase_C"/>
    <property type="match status" value="1"/>
</dbReference>
<evidence type="ECO:0000256" key="1">
    <source>
        <dbReference type="ARBA" id="ARBA00022741"/>
    </source>
</evidence>
<dbReference type="InterPro" id="IPR027417">
    <property type="entry name" value="P-loop_NTPase"/>
</dbReference>
<dbReference type="Gene3D" id="3.40.50.300">
    <property type="entry name" value="P-loop containing nucleotide triphosphate hydrolases"/>
    <property type="match status" value="2"/>
</dbReference>
<organism evidence="6 7">
    <name type="scientific">Polyangium spumosum</name>
    <dbReference type="NCBI Taxonomy" id="889282"/>
    <lineage>
        <taxon>Bacteria</taxon>
        <taxon>Pseudomonadati</taxon>
        <taxon>Myxococcota</taxon>
        <taxon>Polyangia</taxon>
        <taxon>Polyangiales</taxon>
        <taxon>Polyangiaceae</taxon>
        <taxon>Polyangium</taxon>
    </lineage>
</organism>
<dbReference type="GO" id="GO:0006289">
    <property type="term" value="P:nucleotide-excision repair"/>
    <property type="evidence" value="ECO:0007669"/>
    <property type="project" value="TreeGrafter"/>
</dbReference>
<protein>
    <submittedName>
        <fullName evidence="6">DEAD/DEAH box helicase</fullName>
    </submittedName>
</protein>
<dbReference type="PROSITE" id="PS51194">
    <property type="entry name" value="HELICASE_CTER"/>
    <property type="match status" value="1"/>
</dbReference>
<evidence type="ECO:0000259" key="5">
    <source>
        <dbReference type="PROSITE" id="PS51194"/>
    </source>
</evidence>
<evidence type="ECO:0000313" key="6">
    <source>
        <dbReference type="EMBL" id="MRG98178.1"/>
    </source>
</evidence>
<dbReference type="EMBL" id="WJIE01000026">
    <property type="protein sequence ID" value="MRG98178.1"/>
    <property type="molecule type" value="Genomic_DNA"/>
</dbReference>
<dbReference type="InterPro" id="IPR014001">
    <property type="entry name" value="Helicase_ATP-bd"/>
</dbReference>
<accession>A0A6N7Q1I5</accession>
<dbReference type="GO" id="GO:0003676">
    <property type="term" value="F:nucleic acid binding"/>
    <property type="evidence" value="ECO:0007669"/>
    <property type="project" value="InterPro"/>
</dbReference>
<dbReference type="GO" id="GO:0043138">
    <property type="term" value="F:3'-5' DNA helicase activity"/>
    <property type="evidence" value="ECO:0007669"/>
    <property type="project" value="TreeGrafter"/>
</dbReference>
<evidence type="ECO:0000256" key="2">
    <source>
        <dbReference type="ARBA" id="ARBA00022840"/>
    </source>
</evidence>
<sequence>MTEPFFSRLAQELVVRSARATISQASPANAPLLHHLQATLEADAGAAGSFLAPPLFEALFRWESADTPLEQISFLEKELVAAMDQPPKELQDEYRFPRSRAPYKHQLAAWTALEATPARSVVVRTGTASGKTECFLIPILNDFARELRGLPQTSPLVGVRALFLYPLNALINSQRDRLSAYTARFGRRMRYCLYNGATPETEPKRLAQVAPNEVQSRKELREEPPPILVTNATMLEYMLVRAKDRSIREQSRGRLRWIVLDEAHTYIGSAAAELALLLRRVMHAFDVTPENVRFVATSATIGDQEAEVQLQQFLADIAGVAVDQVTVIGGRRVVPPLTEQLTSRDEPRPSVEALQRLTERERFDALGSVAKIRTLRERLCEPGTPPLNLAEIAAHLGDGNRALPHTMVLALLDAASSAKNPTGEHLLPLRGHFFVRTSPGLWTCLDSKCAGRKGTKLDDAAWPFGKVFLSHRERCDCCDSLIFQVVLCTTCGTPALPARDRTGTLTPRLLDESHTVDLDTDEESDDDDADAGMGAKGASNELIVGEKHGATIPFRPLNARTGEPAARGSTIVHLAKSESGEPECPGCGARESKTHVRFRPLRLGAPFYLSVGIPAVLERLPAEEKTQPAEGRRLLTFSDSRQGSARFAARLQLDSERNEVRAFVYHTLWSQRAPRNPERQSELKKEIEGLQVAAAVPAVKTVIDQKVAELKKLEALDSHPVAEIPWSELARRLSESPEVAWMAASQKFRYAPAALDRAELANMLLFRELLRRPRRQNSLETMGLASLGYPAIEAIAHVPAVWRQYGKSLPEWHAFLKLSIDFFVRAMTALEVPRNLKRWLGLSMSFTRIVEPDADGVRNKTYPWPRLGRIGRPSRLARYLLNFLRVDAEDTSEGGPRSDVDVLLREAFRALCHSGIFNQDTDGFRVDLAKQATVRLVFEAWLCPITRRILDTTLDGITPYELGALEAGERRCERIELPILAAPFRRVGGIEQPAAELERLLDADPRTGIARAKGVWGEFADRIALKSPTLYIQSGEHSAQQTKSTLSSLEKRFKSGNVNVLSCSTTMEMGVDIGGLSAVAMNNAPPGPSNYLQRAGRAGRFGVPQSIVLTMCQSTPHAEAVFQNPKWPFETPVHVPRVSLESASIVRRHVHSLFLSRFFEVGNHSALDLECKPFFVNPVDGVSLAGRFSSWLRTDAQADTELKRGLLMVTARTILALGEDAVGATFSRAANDIDALADGWRVEYDMLRAEIRESGADPDAPNAARDVVARALIRQLKRLEGEYLLRTLADRAFLPSYGFPLGVVPFVNTTAEQLKFDTEEPTKADEDNVAQRRSYPSRPLPEAIREYAPGASIVLNGMVFKSEGVTLNWKTPVNDRAVAETQAIRFAWKCKACGAVGTSRNKPERCTRCASEALKETRYLAPAGFAVDIRATPTNDLSTQLFVPREPPYVAANTDWRALANPATGFVRHDPEGNVIFLSGGARRRGYALCLRCGRAVEPEGDQTPEAALNEHRRLRGGKERDETAVCPGNDQPWAFAKVFLGGAAHTDVVELLLHDPVSGSPLGDATVATGLAIALRDTLARQLGIDPREVAWAIGDGQSPTGQSGKSILLYDRATAGAGFVANVQSLLPRLLRGASDILSCSKNKCDRYCHGCLLAFDTQEFVENIDRHASLAFLSEKFLLAMELPDTLRYFGPATISESADATNAIVSELRRCHAEELRIYTTGPAAEWDLARWPLDRMLVQLASSGTRVRLIVPEEIVADMEWDEAAALAARIEAAGIEVFTAPRGGVRCGDLDGSSGWLLAEISGPQRSVRWAVSDPSQARPDASWGATVLSEVERAACVRSNSDKPLEPLMLAPLDRATLDKARPGVFREVTIRGAMDGDIATVGRRFWGQLALDNLALAERLARKQSLRSITYGDRYIVSPLNAAIVYHVIMHLRDAGALTDATSVRIQTCEAYNDRNEASLHADWYRPREQREVLDALFAGVGASTIEIGKRRHAAHFRQLELVWDDDRKMTIRLDHGLSFMKTTSFTPYRFGEPGSKQAEAIRKLSALVRQEAGTTVPIYVSGPA</sequence>
<dbReference type="Pfam" id="PF00270">
    <property type="entry name" value="DEAD"/>
    <property type="match status" value="1"/>
</dbReference>
<keyword evidence="6" id="KW-0347">Helicase</keyword>
<dbReference type="GO" id="GO:0036297">
    <property type="term" value="P:interstrand cross-link repair"/>
    <property type="evidence" value="ECO:0007669"/>
    <property type="project" value="TreeGrafter"/>
</dbReference>
<dbReference type="GO" id="GO:0005524">
    <property type="term" value="F:ATP binding"/>
    <property type="evidence" value="ECO:0007669"/>
    <property type="project" value="UniProtKB-KW"/>
</dbReference>
<dbReference type="PANTHER" id="PTHR47957">
    <property type="entry name" value="ATP-DEPENDENT HELICASE HRQ1"/>
    <property type="match status" value="1"/>
</dbReference>
<gene>
    <name evidence="6" type="ORF">GF068_40645</name>
</gene>
<dbReference type="InterPro" id="IPR001650">
    <property type="entry name" value="Helicase_C-like"/>
</dbReference>
<dbReference type="OrthoDB" id="9815222at2"/>
<dbReference type="Proteomes" id="UP000440224">
    <property type="component" value="Unassembled WGS sequence"/>
</dbReference>
<dbReference type="SMART" id="SM00487">
    <property type="entry name" value="DEXDc"/>
    <property type="match status" value="1"/>
</dbReference>
<comment type="caution">
    <text evidence="6">The sequence shown here is derived from an EMBL/GenBank/DDBJ whole genome shotgun (WGS) entry which is preliminary data.</text>
</comment>
<dbReference type="InterPro" id="IPR018973">
    <property type="entry name" value="MZB"/>
</dbReference>